<dbReference type="Proteomes" id="UP000194141">
    <property type="component" value="Unassembled WGS sequence"/>
</dbReference>
<sequence length="69" mass="7785">MEKTELIAIIAIHDINIAINYAHSLIFLKDGKVLDFCKSTQANPHTIAETYGMGFYFISKNNKKICIPI</sequence>
<dbReference type="AlphaFoldDB" id="A0A1X4XZJ8"/>
<organism evidence="1 2">
    <name type="scientific">Desulfurella amilsii</name>
    <dbReference type="NCBI Taxonomy" id="1562698"/>
    <lineage>
        <taxon>Bacteria</taxon>
        <taxon>Pseudomonadati</taxon>
        <taxon>Campylobacterota</taxon>
        <taxon>Desulfurellia</taxon>
        <taxon>Desulfurellales</taxon>
        <taxon>Desulfurellaceae</taxon>
        <taxon>Desulfurella</taxon>
    </lineage>
</organism>
<gene>
    <name evidence="1" type="ORF">DESAMIL20_79</name>
</gene>
<proteinExistence type="predicted"/>
<comment type="caution">
    <text evidence="1">The sequence shown here is derived from an EMBL/GenBank/DDBJ whole genome shotgun (WGS) entry which is preliminary data.</text>
</comment>
<dbReference type="STRING" id="1562698.DESAMIL20_79"/>
<reference evidence="1 2" key="1">
    <citation type="journal article" date="2017" name="Front. Microbiol.">
        <title>Genome Sequence of Desulfurella amilsii Strain TR1 and Comparative Genomics of Desulfurellaceae Family.</title>
        <authorList>
            <person name="Florentino A.P."/>
            <person name="Stams A.J."/>
            <person name="Sanchez-Andrea I."/>
        </authorList>
    </citation>
    <scope>NUCLEOTIDE SEQUENCE [LARGE SCALE GENOMIC DNA]</scope>
    <source>
        <strain evidence="1 2">TR1</strain>
    </source>
</reference>
<accession>A0A1X4XZJ8</accession>
<name>A0A1X4XZJ8_9BACT</name>
<keyword evidence="2" id="KW-1185">Reference proteome</keyword>
<evidence type="ECO:0000313" key="1">
    <source>
        <dbReference type="EMBL" id="OSS42971.1"/>
    </source>
</evidence>
<evidence type="ECO:0000313" key="2">
    <source>
        <dbReference type="Proteomes" id="UP000194141"/>
    </source>
</evidence>
<protein>
    <submittedName>
        <fullName evidence="1">Uncharacterized protein</fullName>
    </submittedName>
</protein>
<dbReference type="RefSeq" id="WP_143340207.1">
    <property type="nucleotide sequence ID" value="NZ_MDSU01000001.1"/>
</dbReference>
<dbReference type="EMBL" id="MDSU01000001">
    <property type="protein sequence ID" value="OSS42971.1"/>
    <property type="molecule type" value="Genomic_DNA"/>
</dbReference>